<dbReference type="GO" id="GO:0032259">
    <property type="term" value="P:methylation"/>
    <property type="evidence" value="ECO:0007669"/>
    <property type="project" value="UniProtKB-KW"/>
</dbReference>
<keyword evidence="2 4" id="KW-0808">Transferase</keyword>
<gene>
    <name evidence="4" type="ORF">FTUN_3078</name>
</gene>
<keyword evidence="5" id="KW-1185">Reference proteome</keyword>
<protein>
    <submittedName>
        <fullName evidence="4">SAM-dependent methyltransferase</fullName>
    </submittedName>
</protein>
<dbReference type="RefSeq" id="WP_171471295.1">
    <property type="nucleotide sequence ID" value="NZ_CP053452.2"/>
</dbReference>
<evidence type="ECO:0000313" key="5">
    <source>
        <dbReference type="Proteomes" id="UP000503447"/>
    </source>
</evidence>
<organism evidence="4 5">
    <name type="scientific">Frigoriglobus tundricola</name>
    <dbReference type="NCBI Taxonomy" id="2774151"/>
    <lineage>
        <taxon>Bacteria</taxon>
        <taxon>Pseudomonadati</taxon>
        <taxon>Planctomycetota</taxon>
        <taxon>Planctomycetia</taxon>
        <taxon>Gemmatales</taxon>
        <taxon>Gemmataceae</taxon>
        <taxon>Frigoriglobus</taxon>
    </lineage>
</organism>
<dbReference type="Gene3D" id="3.40.50.150">
    <property type="entry name" value="Vaccinia Virus protein VP39"/>
    <property type="match status" value="1"/>
</dbReference>
<dbReference type="InterPro" id="IPR029063">
    <property type="entry name" value="SAM-dependent_MTases_sf"/>
</dbReference>
<dbReference type="InterPro" id="IPR051128">
    <property type="entry name" value="EgtD_Methyltrsf_superfamily"/>
</dbReference>
<evidence type="ECO:0000256" key="2">
    <source>
        <dbReference type="ARBA" id="ARBA00022679"/>
    </source>
</evidence>
<proteinExistence type="predicted"/>
<dbReference type="SUPFAM" id="SSF53335">
    <property type="entry name" value="S-adenosyl-L-methionine-dependent methyltransferases"/>
    <property type="match status" value="1"/>
</dbReference>
<dbReference type="PANTHER" id="PTHR43397:SF1">
    <property type="entry name" value="ERGOTHIONEINE BIOSYNTHESIS PROTEIN 1"/>
    <property type="match status" value="1"/>
</dbReference>
<dbReference type="AlphaFoldDB" id="A0A6M5YN37"/>
<dbReference type="KEGG" id="ftj:FTUN_3078"/>
<dbReference type="Pfam" id="PF10017">
    <property type="entry name" value="Methyltransf_33"/>
    <property type="match status" value="1"/>
</dbReference>
<keyword evidence="1 4" id="KW-0489">Methyltransferase</keyword>
<reference evidence="5" key="1">
    <citation type="submission" date="2020-05" db="EMBL/GenBank/DDBJ databases">
        <title>Frigoriglobus tundricola gen. nov., sp. nov., a psychrotolerant cellulolytic planctomycete of the family Gemmataceae with two divergent copies of 16S rRNA gene.</title>
        <authorList>
            <person name="Kulichevskaya I.S."/>
            <person name="Ivanova A.A."/>
            <person name="Naumoff D.G."/>
            <person name="Beletsky A.V."/>
            <person name="Rijpstra W.I.C."/>
            <person name="Sinninghe Damste J.S."/>
            <person name="Mardanov A.V."/>
            <person name="Ravin N.V."/>
            <person name="Dedysh S.N."/>
        </authorList>
    </citation>
    <scope>NUCLEOTIDE SEQUENCE [LARGE SCALE GENOMIC DNA]</scope>
    <source>
        <strain evidence="5">PL17</strain>
    </source>
</reference>
<name>A0A6M5YN37_9BACT</name>
<dbReference type="NCBIfam" id="TIGR03438">
    <property type="entry name" value="egtD_ergothio"/>
    <property type="match status" value="1"/>
</dbReference>
<evidence type="ECO:0000259" key="3">
    <source>
        <dbReference type="Pfam" id="PF10017"/>
    </source>
</evidence>
<dbReference type="EMBL" id="CP053452">
    <property type="protein sequence ID" value="QJW95529.1"/>
    <property type="molecule type" value="Genomic_DNA"/>
</dbReference>
<evidence type="ECO:0000313" key="4">
    <source>
        <dbReference type="EMBL" id="QJW95529.1"/>
    </source>
</evidence>
<accession>A0A6M5YN37</accession>
<sequence>MISACTVRRETDQFLADILTGLSRPQKRLPSKYFYDAAGSRLFDRITELPEYYPTRTELAIVTAHAAAMADRCGPRCLLIELGAGSLVKVRLLLDRLDRPAGYVPVDVSGEHLRSAAAELGADYPGLGVAPVVADFTRPFELPPVPAARRVAYFPGSTIGNFDPSEADDLLRRVAGLVGPGGGLLLGLDLRKDPAVLEPAYNDTRGVTAAFNRNLLVRINRELGADFDPTAFRHRAFYNRERDRIEMHLVSAAEQSVQVCGRAFAFRAGESIHTENSYKYDLDDFARRAAECGWRAGASWTDEQRYFAVTYLTAATPGHAGLSPRPE</sequence>
<dbReference type="InterPro" id="IPR035094">
    <property type="entry name" value="EgtD"/>
</dbReference>
<dbReference type="GO" id="GO:0008168">
    <property type="term" value="F:methyltransferase activity"/>
    <property type="evidence" value="ECO:0007669"/>
    <property type="project" value="UniProtKB-KW"/>
</dbReference>
<dbReference type="PIRSF" id="PIRSF018005">
    <property type="entry name" value="UCP018005"/>
    <property type="match status" value="1"/>
</dbReference>
<dbReference type="PANTHER" id="PTHR43397">
    <property type="entry name" value="ERGOTHIONEINE BIOSYNTHESIS PROTEIN 1"/>
    <property type="match status" value="1"/>
</dbReference>
<dbReference type="Proteomes" id="UP000503447">
    <property type="component" value="Chromosome"/>
</dbReference>
<feature type="domain" description="Histidine-specific methyltransferase SAM-dependent" evidence="3">
    <location>
        <begin position="16"/>
        <end position="313"/>
    </location>
</feature>
<evidence type="ECO:0000256" key="1">
    <source>
        <dbReference type="ARBA" id="ARBA00022603"/>
    </source>
</evidence>
<dbReference type="InterPro" id="IPR017804">
    <property type="entry name" value="MeTrfase_EgtD-like"/>
</dbReference>
<dbReference type="InterPro" id="IPR019257">
    <property type="entry name" value="MeTrfase_dom"/>
</dbReference>